<proteinExistence type="predicted"/>
<organism evidence="4 5">
    <name type="scientific">Varibaculum cambriense</name>
    <dbReference type="NCBI Taxonomy" id="184870"/>
    <lineage>
        <taxon>Bacteria</taxon>
        <taxon>Bacillati</taxon>
        <taxon>Actinomycetota</taxon>
        <taxon>Actinomycetes</taxon>
        <taxon>Actinomycetales</taxon>
        <taxon>Actinomycetaceae</taxon>
        <taxon>Varibaculum</taxon>
    </lineage>
</organism>
<comment type="caution">
    <text evidence="4">The sequence shown here is derived from an EMBL/GenBank/DDBJ whole genome shotgun (WGS) entry which is preliminary data.</text>
</comment>
<reference evidence="4" key="1">
    <citation type="submission" date="2022-01" db="EMBL/GenBank/DDBJ databases">
        <title>Collection of gut derived symbiotic bacterial strains cultured from healthy donors.</title>
        <authorList>
            <person name="Lin H."/>
            <person name="Kohout C."/>
            <person name="Waligurski E."/>
            <person name="Pamer E.G."/>
        </authorList>
    </citation>
    <scope>NUCLEOTIDE SEQUENCE</scope>
    <source>
        <strain evidence="4">DFI.7.46</strain>
    </source>
</reference>
<evidence type="ECO:0000256" key="3">
    <source>
        <dbReference type="SAM" id="SignalP"/>
    </source>
</evidence>
<feature type="chain" id="PRO_5042613739" description="LPXTG-motif protein cell wall anchor domain protein" evidence="3">
    <location>
        <begin position="28"/>
        <end position="135"/>
    </location>
</feature>
<keyword evidence="2" id="KW-0812">Transmembrane</keyword>
<dbReference type="Proteomes" id="UP001200537">
    <property type="component" value="Unassembled WGS sequence"/>
</dbReference>
<keyword evidence="2" id="KW-0472">Membrane</keyword>
<feature type="region of interest" description="Disordered" evidence="1">
    <location>
        <begin position="37"/>
        <end position="103"/>
    </location>
</feature>
<dbReference type="AlphaFoldDB" id="A0AAJ1EUS4"/>
<keyword evidence="3" id="KW-0732">Signal</keyword>
<evidence type="ECO:0008006" key="6">
    <source>
        <dbReference type="Google" id="ProtNLM"/>
    </source>
</evidence>
<evidence type="ECO:0000313" key="4">
    <source>
        <dbReference type="EMBL" id="MCG4617347.1"/>
    </source>
</evidence>
<feature type="compositionally biased region" description="Polar residues" evidence="1">
    <location>
        <begin position="75"/>
        <end position="84"/>
    </location>
</feature>
<feature type="signal peptide" evidence="3">
    <location>
        <begin position="1"/>
        <end position="27"/>
    </location>
</feature>
<protein>
    <recommendedName>
        <fullName evidence="6">LPXTG-motif protein cell wall anchor domain protein</fullName>
    </recommendedName>
</protein>
<name>A0AAJ1EUS4_9ACTO</name>
<gene>
    <name evidence="4" type="ORF">L0M99_02380</name>
</gene>
<evidence type="ECO:0000256" key="2">
    <source>
        <dbReference type="SAM" id="Phobius"/>
    </source>
</evidence>
<feature type="compositionally biased region" description="Low complexity" evidence="1">
    <location>
        <begin position="85"/>
        <end position="97"/>
    </location>
</feature>
<accession>A0AAJ1EUS4</accession>
<evidence type="ECO:0000313" key="5">
    <source>
        <dbReference type="Proteomes" id="UP001200537"/>
    </source>
</evidence>
<feature type="compositionally biased region" description="Low complexity" evidence="1">
    <location>
        <begin position="46"/>
        <end position="60"/>
    </location>
</feature>
<dbReference type="RefSeq" id="WP_238127602.1">
    <property type="nucleotide sequence ID" value="NZ_JAKNHJ010000003.1"/>
</dbReference>
<evidence type="ECO:0000256" key="1">
    <source>
        <dbReference type="SAM" id="MobiDB-lite"/>
    </source>
</evidence>
<feature type="transmembrane region" description="Helical" evidence="2">
    <location>
        <begin position="108"/>
        <end position="128"/>
    </location>
</feature>
<dbReference type="EMBL" id="JAKNHJ010000003">
    <property type="protein sequence ID" value="MCG4617347.1"/>
    <property type="molecule type" value="Genomic_DNA"/>
</dbReference>
<keyword evidence="2" id="KW-1133">Transmembrane helix</keyword>
<sequence length="135" mass="14288">MAAWFRAVGAVTAVALVPMFFTATAFAEDPSPQPTLHYVEAPLDTPPSSISSTPEEVTITAGAEPTTAMPIPETSEPTPTGQMNPPSASSRTPAAPRQLAQTGGQRNIWLTGFSLLSIWVGSAVITYGRKQRRYG</sequence>